<organism evidence="1 2">
    <name type="scientific">Serendipita indica (strain DSM 11827)</name>
    <name type="common">Root endophyte fungus</name>
    <name type="synonym">Piriformospora indica</name>
    <dbReference type="NCBI Taxonomy" id="1109443"/>
    <lineage>
        <taxon>Eukaryota</taxon>
        <taxon>Fungi</taxon>
        <taxon>Dikarya</taxon>
        <taxon>Basidiomycota</taxon>
        <taxon>Agaricomycotina</taxon>
        <taxon>Agaricomycetes</taxon>
        <taxon>Sebacinales</taxon>
        <taxon>Serendipitaceae</taxon>
        <taxon>Serendipita</taxon>
    </lineage>
</organism>
<comment type="caution">
    <text evidence="1">The sequence shown here is derived from an EMBL/GenBank/DDBJ whole genome shotgun (WGS) entry which is preliminary data.</text>
</comment>
<accession>G4TZG4</accession>
<sequence>MKELDRLVLLQITDKNCAIGSVVDAFTISSGDQNCSMSGNREVWAKVEIWRIGVVEEQQPAFCLSIQVCNRLLPGHFAVFWA</sequence>
<name>G4TZG4_SERID</name>
<dbReference type="Proteomes" id="UP000007148">
    <property type="component" value="Unassembled WGS sequence"/>
</dbReference>
<evidence type="ECO:0000313" key="2">
    <source>
        <dbReference type="Proteomes" id="UP000007148"/>
    </source>
</evidence>
<reference evidence="1 2" key="1">
    <citation type="journal article" date="2011" name="PLoS Pathog.">
        <title>Endophytic Life Strategies Decoded by Genome and Transcriptome Analyses of the Mutualistic Root Symbiont Piriformospora indica.</title>
        <authorList>
            <person name="Zuccaro A."/>
            <person name="Lahrmann U."/>
            <person name="Guldener U."/>
            <person name="Langen G."/>
            <person name="Pfiffi S."/>
            <person name="Biedenkopf D."/>
            <person name="Wong P."/>
            <person name="Samans B."/>
            <person name="Grimm C."/>
            <person name="Basiewicz M."/>
            <person name="Murat C."/>
            <person name="Martin F."/>
            <person name="Kogel K.H."/>
        </authorList>
    </citation>
    <scope>NUCLEOTIDE SEQUENCE [LARGE SCALE GENOMIC DNA]</scope>
    <source>
        <strain evidence="1 2">DSM 11827</strain>
    </source>
</reference>
<dbReference type="InParanoid" id="G4TZG4"/>
<proteinExistence type="predicted"/>
<dbReference type="HOGENOM" id="CLU_2559125_0_0_1"/>
<gene>
    <name evidence="1" type="ORF">PIIN_10695</name>
</gene>
<dbReference type="EMBL" id="CAFZ01000934">
    <property type="protein sequence ID" value="CCA76707.1"/>
    <property type="molecule type" value="Genomic_DNA"/>
</dbReference>
<protein>
    <submittedName>
        <fullName evidence="1">Uncharacterized protein</fullName>
    </submittedName>
</protein>
<dbReference type="AlphaFoldDB" id="G4TZG4"/>
<keyword evidence="2" id="KW-1185">Reference proteome</keyword>
<evidence type="ECO:0000313" key="1">
    <source>
        <dbReference type="EMBL" id="CCA76707.1"/>
    </source>
</evidence>